<protein>
    <submittedName>
        <fullName evidence="2">PEP motif putative anchor domain protein</fullName>
    </submittedName>
</protein>
<sequence precursor="true">MSKFISIILVTFTLFSFNTFASLIGDEVFLTCMQSSGSDHELCEDNGAFPSIVSAGIEYPDYFGFENSLSINVNADSIDVTFENGPYCGWFTCDGQGFLEFWLTDLDWVSMPSGFITGINVVTNMTGVQTGFNDHSVHFALPETTVNSNMFLHIDILTDHSDVPEPSTFAIFVLALIGLASRRSLGSSLK</sequence>
<comment type="caution">
    <text evidence="2">The sequence shown here is derived from an EMBL/GenBank/DDBJ whole genome shotgun (WGS) entry which is preliminary data.</text>
</comment>
<dbReference type="InterPro" id="IPR013424">
    <property type="entry name" value="Ice-binding_C"/>
</dbReference>
<gene>
    <name evidence="2" type="ORF">ND2E_2676</name>
</gene>
<evidence type="ECO:0000313" key="3">
    <source>
        <dbReference type="Proteomes" id="UP000029843"/>
    </source>
</evidence>
<name>A0A099KSN2_COLPS</name>
<dbReference type="Proteomes" id="UP000029843">
    <property type="component" value="Unassembled WGS sequence"/>
</dbReference>
<evidence type="ECO:0000259" key="1">
    <source>
        <dbReference type="Pfam" id="PF07589"/>
    </source>
</evidence>
<accession>A0A099KSN2</accession>
<reference evidence="2 3" key="1">
    <citation type="submission" date="2014-08" db="EMBL/GenBank/DDBJ databases">
        <title>Genomic and Phenotypic Diversity of Colwellia psychrerythraea strains from Disparate Marine Basins.</title>
        <authorList>
            <person name="Techtmann S.M."/>
            <person name="Stelling S.C."/>
            <person name="Utturkar S.M."/>
            <person name="Alshibli N."/>
            <person name="Harris A."/>
            <person name="Brown S.D."/>
            <person name="Hazen T.C."/>
        </authorList>
    </citation>
    <scope>NUCLEOTIDE SEQUENCE [LARGE SCALE GENOMIC DNA]</scope>
    <source>
        <strain evidence="2 3">ND2E</strain>
    </source>
</reference>
<organism evidence="2 3">
    <name type="scientific">Colwellia psychrerythraea</name>
    <name type="common">Vibrio psychroerythus</name>
    <dbReference type="NCBI Taxonomy" id="28229"/>
    <lineage>
        <taxon>Bacteria</taxon>
        <taxon>Pseudomonadati</taxon>
        <taxon>Pseudomonadota</taxon>
        <taxon>Gammaproteobacteria</taxon>
        <taxon>Alteromonadales</taxon>
        <taxon>Colwelliaceae</taxon>
        <taxon>Colwellia</taxon>
    </lineage>
</organism>
<dbReference type="PATRIC" id="fig|28229.4.peg.1710"/>
<feature type="domain" description="Ice-binding protein C-terminal" evidence="1">
    <location>
        <begin position="162"/>
        <end position="183"/>
    </location>
</feature>
<evidence type="ECO:0000313" key="2">
    <source>
        <dbReference type="EMBL" id="KGJ93210.1"/>
    </source>
</evidence>
<proteinExistence type="predicted"/>
<dbReference type="AlphaFoldDB" id="A0A099KSN2"/>
<dbReference type="NCBIfam" id="TIGR02595">
    <property type="entry name" value="PEP_CTERM"/>
    <property type="match status" value="1"/>
</dbReference>
<dbReference type="Pfam" id="PF07589">
    <property type="entry name" value="PEP-CTERM"/>
    <property type="match status" value="1"/>
</dbReference>
<dbReference type="EMBL" id="JQED01000015">
    <property type="protein sequence ID" value="KGJ93210.1"/>
    <property type="molecule type" value="Genomic_DNA"/>
</dbReference>